<evidence type="ECO:0000256" key="2">
    <source>
        <dbReference type="ARBA" id="ARBA00004123"/>
    </source>
</evidence>
<evidence type="ECO:0000256" key="9">
    <source>
        <dbReference type="ARBA" id="ARBA00023212"/>
    </source>
</evidence>
<evidence type="ECO:0000313" key="15">
    <source>
        <dbReference type="Proteomes" id="UP000784294"/>
    </source>
</evidence>
<accession>A0A448WUY3</accession>
<evidence type="ECO:0000256" key="12">
    <source>
        <dbReference type="RuleBase" id="RU367099"/>
    </source>
</evidence>
<evidence type="ECO:0000256" key="10">
    <source>
        <dbReference type="ARBA" id="ARBA00023242"/>
    </source>
</evidence>
<evidence type="ECO:0000259" key="13">
    <source>
        <dbReference type="Pfam" id="PF11527"/>
    </source>
</evidence>
<reference evidence="14" key="1">
    <citation type="submission" date="2018-11" db="EMBL/GenBank/DDBJ databases">
        <authorList>
            <consortium name="Pathogen Informatics"/>
        </authorList>
    </citation>
    <scope>NUCLEOTIDE SEQUENCE</scope>
</reference>
<keyword evidence="11 12" id="KW-0966">Cell projection</keyword>
<dbReference type="OrthoDB" id="302784at2759"/>
<protein>
    <recommendedName>
        <fullName evidence="5 12">ADP-ribosylation factor-like protein 2-binding protein</fullName>
        <shortName evidence="12">ARF-like 2-binding protein</shortName>
    </recommendedName>
</protein>
<name>A0A448WUY3_9PLAT</name>
<comment type="caution">
    <text evidence="14">The sequence shown here is derived from an EMBL/GenBank/DDBJ whole genome shotgun (WGS) entry which is preliminary data.</text>
</comment>
<dbReference type="Proteomes" id="UP000784294">
    <property type="component" value="Unassembled WGS sequence"/>
</dbReference>
<dbReference type="GO" id="GO:0051457">
    <property type="term" value="P:maintenance of protein location in nucleus"/>
    <property type="evidence" value="ECO:0007669"/>
    <property type="project" value="TreeGrafter"/>
</dbReference>
<keyword evidence="6 12" id="KW-0963">Cytoplasm</keyword>
<dbReference type="InterPro" id="IPR038849">
    <property type="entry name" value="ARL2BP"/>
</dbReference>
<sequence length="104" mass="12181">IEFKFVDDDVATDEEFFAQANEPLSSFDITIGHLEDIVVGSEFQDIQHNFLNEHYNSFEDTDENKLCYTEIHKKYMDTVETFLEGELKKNIPDFSMADFVAEVW</sequence>
<comment type="subcellular location">
    <subcellularLocation>
        <location evidence="1 12">Cytoplasm</location>
        <location evidence="1 12">Cytoskeleton</location>
        <location evidence="1 12">Cilium basal body</location>
    </subcellularLocation>
    <subcellularLocation>
        <location evidence="3 12">Cytoplasm</location>
        <location evidence="3 12">Cytoskeleton</location>
        <location evidence="3 12">Microtubule organizing center</location>
        <location evidence="3 12">Centrosome</location>
    </subcellularLocation>
    <subcellularLocation>
        <location evidence="12">Cytoplasm</location>
    </subcellularLocation>
    <subcellularLocation>
        <location evidence="2 12">Nucleus</location>
    </subcellularLocation>
    <subcellularLocation>
        <location evidence="12">Mitochondrion intermembrane space</location>
    </subcellularLocation>
</comment>
<dbReference type="GO" id="GO:0005813">
    <property type="term" value="C:centrosome"/>
    <property type="evidence" value="ECO:0007669"/>
    <property type="project" value="UniProtKB-SubCell"/>
</dbReference>
<feature type="non-terminal residue" evidence="14">
    <location>
        <position position="104"/>
    </location>
</feature>
<keyword evidence="8 12" id="KW-0496">Mitochondrion</keyword>
<dbReference type="InterPro" id="IPR042541">
    <property type="entry name" value="BART_sf"/>
</dbReference>
<evidence type="ECO:0000313" key="14">
    <source>
        <dbReference type="EMBL" id="VEL20897.1"/>
    </source>
</evidence>
<feature type="domain" description="BART" evidence="13">
    <location>
        <begin position="27"/>
        <end position="103"/>
    </location>
</feature>
<evidence type="ECO:0000256" key="4">
    <source>
        <dbReference type="ARBA" id="ARBA00009880"/>
    </source>
</evidence>
<proteinExistence type="inferred from homology"/>
<dbReference type="AlphaFoldDB" id="A0A448WUY3"/>
<dbReference type="Gene3D" id="1.20.1520.10">
    <property type="entry name" value="ADP-ribosylation factor-like 2-binding protein, domain"/>
    <property type="match status" value="1"/>
</dbReference>
<organism evidence="14 15">
    <name type="scientific">Protopolystoma xenopodis</name>
    <dbReference type="NCBI Taxonomy" id="117903"/>
    <lineage>
        <taxon>Eukaryota</taxon>
        <taxon>Metazoa</taxon>
        <taxon>Spiralia</taxon>
        <taxon>Lophotrochozoa</taxon>
        <taxon>Platyhelminthes</taxon>
        <taxon>Monogenea</taxon>
        <taxon>Polyopisthocotylea</taxon>
        <taxon>Polystomatidea</taxon>
        <taxon>Polystomatidae</taxon>
        <taxon>Protopolystoma</taxon>
    </lineage>
</organism>
<dbReference type="GO" id="GO:0005758">
    <property type="term" value="C:mitochondrial intermembrane space"/>
    <property type="evidence" value="ECO:0007669"/>
    <property type="project" value="UniProtKB-SubCell"/>
</dbReference>
<gene>
    <name evidence="14" type="ORF">PXEA_LOCUS14337</name>
</gene>
<keyword evidence="9 12" id="KW-0206">Cytoskeleton</keyword>
<keyword evidence="15" id="KW-1185">Reference proteome</keyword>
<comment type="function">
    <text evidence="12">Plays a role as an effector of the ADP-ribosylation factor-like protein 2, ARL2.</text>
</comment>
<evidence type="ECO:0000256" key="6">
    <source>
        <dbReference type="ARBA" id="ARBA00022490"/>
    </source>
</evidence>
<keyword evidence="7 12" id="KW-0969">Cilium</keyword>
<evidence type="ECO:0000256" key="5">
    <source>
        <dbReference type="ARBA" id="ARBA00014849"/>
    </source>
</evidence>
<dbReference type="GO" id="GO:0005634">
    <property type="term" value="C:nucleus"/>
    <property type="evidence" value="ECO:0007669"/>
    <property type="project" value="UniProtKB-SubCell"/>
</dbReference>
<evidence type="ECO:0000256" key="11">
    <source>
        <dbReference type="ARBA" id="ARBA00023273"/>
    </source>
</evidence>
<dbReference type="PANTHER" id="PTHR15487">
    <property type="entry name" value="ADP-RIBOSYLATION FACTOR-LIKE PROTEIN 2-BINDING PROTEIN"/>
    <property type="match status" value="1"/>
</dbReference>
<evidence type="ECO:0000256" key="1">
    <source>
        <dbReference type="ARBA" id="ARBA00004120"/>
    </source>
</evidence>
<keyword evidence="10 12" id="KW-0539">Nucleus</keyword>
<evidence type="ECO:0000256" key="3">
    <source>
        <dbReference type="ARBA" id="ARBA00004300"/>
    </source>
</evidence>
<evidence type="ECO:0000256" key="7">
    <source>
        <dbReference type="ARBA" id="ARBA00023069"/>
    </source>
</evidence>
<evidence type="ECO:0000256" key="8">
    <source>
        <dbReference type="ARBA" id="ARBA00023128"/>
    </source>
</evidence>
<dbReference type="EMBL" id="CAAALY010048498">
    <property type="protein sequence ID" value="VEL20897.1"/>
    <property type="molecule type" value="Genomic_DNA"/>
</dbReference>
<dbReference type="GO" id="GO:0005929">
    <property type="term" value="C:cilium"/>
    <property type="evidence" value="ECO:0007669"/>
    <property type="project" value="UniProtKB-UniRule"/>
</dbReference>
<dbReference type="PANTHER" id="PTHR15487:SF4">
    <property type="entry name" value="ADP-RIBOSYLATION FACTOR-LIKE PROTEIN 2-BINDING PROTEIN"/>
    <property type="match status" value="1"/>
</dbReference>
<dbReference type="Pfam" id="PF11527">
    <property type="entry name" value="ARL2_Bind_BART"/>
    <property type="match status" value="1"/>
</dbReference>
<dbReference type="InterPro" id="IPR023379">
    <property type="entry name" value="BART_dom"/>
</dbReference>
<comment type="similarity">
    <text evidence="4 12">Belongs to the ARL2BP family.</text>
</comment>